<evidence type="ECO:0000313" key="1">
    <source>
        <dbReference type="EMBL" id="KAH3784077.1"/>
    </source>
</evidence>
<keyword evidence="2" id="KW-1185">Reference proteome</keyword>
<name>A0A9D4EPK7_DREPO</name>
<sequence>MMIMTAIPDRILGRRLRGGKYGSLTRVIGFSSYVGALAAYSGRGRSCEIPLEVLGYK</sequence>
<proteinExistence type="predicted"/>
<dbReference type="EMBL" id="JAIWYP010000008">
    <property type="protein sequence ID" value="KAH3784077.1"/>
    <property type="molecule type" value="Genomic_DNA"/>
</dbReference>
<protein>
    <submittedName>
        <fullName evidence="1">Uncharacterized protein</fullName>
    </submittedName>
</protein>
<organism evidence="1 2">
    <name type="scientific">Dreissena polymorpha</name>
    <name type="common">Zebra mussel</name>
    <name type="synonym">Mytilus polymorpha</name>
    <dbReference type="NCBI Taxonomy" id="45954"/>
    <lineage>
        <taxon>Eukaryota</taxon>
        <taxon>Metazoa</taxon>
        <taxon>Spiralia</taxon>
        <taxon>Lophotrochozoa</taxon>
        <taxon>Mollusca</taxon>
        <taxon>Bivalvia</taxon>
        <taxon>Autobranchia</taxon>
        <taxon>Heteroconchia</taxon>
        <taxon>Euheterodonta</taxon>
        <taxon>Imparidentia</taxon>
        <taxon>Neoheterodontei</taxon>
        <taxon>Myida</taxon>
        <taxon>Dreissenoidea</taxon>
        <taxon>Dreissenidae</taxon>
        <taxon>Dreissena</taxon>
    </lineage>
</organism>
<reference evidence="1" key="1">
    <citation type="journal article" date="2019" name="bioRxiv">
        <title>The Genome of the Zebra Mussel, Dreissena polymorpha: A Resource for Invasive Species Research.</title>
        <authorList>
            <person name="McCartney M.A."/>
            <person name="Auch B."/>
            <person name="Kono T."/>
            <person name="Mallez S."/>
            <person name="Zhang Y."/>
            <person name="Obille A."/>
            <person name="Becker A."/>
            <person name="Abrahante J.E."/>
            <person name="Garbe J."/>
            <person name="Badalamenti J.P."/>
            <person name="Herman A."/>
            <person name="Mangelson H."/>
            <person name="Liachko I."/>
            <person name="Sullivan S."/>
            <person name="Sone E.D."/>
            <person name="Koren S."/>
            <person name="Silverstein K.A.T."/>
            <person name="Beckman K.B."/>
            <person name="Gohl D.M."/>
        </authorList>
    </citation>
    <scope>NUCLEOTIDE SEQUENCE</scope>
    <source>
        <strain evidence="1">Duluth1</strain>
        <tissue evidence="1">Whole animal</tissue>
    </source>
</reference>
<dbReference type="Proteomes" id="UP000828390">
    <property type="component" value="Unassembled WGS sequence"/>
</dbReference>
<evidence type="ECO:0000313" key="2">
    <source>
        <dbReference type="Proteomes" id="UP000828390"/>
    </source>
</evidence>
<accession>A0A9D4EPK7</accession>
<reference evidence="1" key="2">
    <citation type="submission" date="2020-11" db="EMBL/GenBank/DDBJ databases">
        <authorList>
            <person name="McCartney M.A."/>
            <person name="Auch B."/>
            <person name="Kono T."/>
            <person name="Mallez S."/>
            <person name="Becker A."/>
            <person name="Gohl D.M."/>
            <person name="Silverstein K.A.T."/>
            <person name="Koren S."/>
            <person name="Bechman K.B."/>
            <person name="Herman A."/>
            <person name="Abrahante J.E."/>
            <person name="Garbe J."/>
        </authorList>
    </citation>
    <scope>NUCLEOTIDE SEQUENCE</scope>
    <source>
        <strain evidence="1">Duluth1</strain>
        <tissue evidence="1">Whole animal</tissue>
    </source>
</reference>
<gene>
    <name evidence="1" type="ORF">DPMN_162028</name>
</gene>
<comment type="caution">
    <text evidence="1">The sequence shown here is derived from an EMBL/GenBank/DDBJ whole genome shotgun (WGS) entry which is preliminary data.</text>
</comment>
<dbReference type="AlphaFoldDB" id="A0A9D4EPK7"/>